<gene>
    <name evidence="1" type="ORF">ASTO00021_LOCUS18741</name>
</gene>
<protein>
    <submittedName>
        <fullName evidence="1">Uncharacterized protein</fullName>
    </submittedName>
</protein>
<reference evidence="1" key="1">
    <citation type="submission" date="2021-01" db="EMBL/GenBank/DDBJ databases">
        <authorList>
            <person name="Corre E."/>
            <person name="Pelletier E."/>
            <person name="Niang G."/>
            <person name="Scheremetjew M."/>
            <person name="Finn R."/>
            <person name="Kale V."/>
            <person name="Holt S."/>
            <person name="Cochrane G."/>
            <person name="Meng A."/>
            <person name="Brown T."/>
            <person name="Cohen L."/>
        </authorList>
    </citation>
    <scope>NUCLEOTIDE SEQUENCE</scope>
    <source>
        <strain evidence="1">GSBS06</strain>
    </source>
</reference>
<dbReference type="EMBL" id="HBIN01025864">
    <property type="protein sequence ID" value="CAE0448774.1"/>
    <property type="molecule type" value="Transcribed_RNA"/>
</dbReference>
<organism evidence="1">
    <name type="scientific">Aplanochytrium stocchinoi</name>
    <dbReference type="NCBI Taxonomy" id="215587"/>
    <lineage>
        <taxon>Eukaryota</taxon>
        <taxon>Sar</taxon>
        <taxon>Stramenopiles</taxon>
        <taxon>Bigyra</taxon>
        <taxon>Labyrinthulomycetes</taxon>
        <taxon>Thraustochytrida</taxon>
        <taxon>Thraustochytriidae</taxon>
        <taxon>Aplanochytrium</taxon>
    </lineage>
</organism>
<dbReference type="AlphaFoldDB" id="A0A7S3PS45"/>
<accession>A0A7S3PS45</accession>
<name>A0A7S3PS45_9STRA</name>
<sequence>MNGRFLIRKHLLPLSVVGEDDPDQVHLFYPQSGVLTHFPGTCTGFQHKNNQTPVKSQILCAKLAIKNISCCNITPAHKHRLRGKASVSQQEQPLHYCMSTLEIF</sequence>
<evidence type="ECO:0000313" key="1">
    <source>
        <dbReference type="EMBL" id="CAE0448774.1"/>
    </source>
</evidence>
<proteinExistence type="predicted"/>